<reference evidence="4" key="1">
    <citation type="submission" date="2016-06" db="UniProtKB">
        <authorList>
            <consortium name="WormBaseParasite"/>
        </authorList>
    </citation>
    <scope>IDENTIFICATION</scope>
</reference>
<dbReference type="WBParaSite" id="SSLN_0001049601-mRNA-1">
    <property type="protein sequence ID" value="SSLN_0001049601-mRNA-1"/>
    <property type="gene ID" value="SSLN_0001049601"/>
</dbReference>
<reference evidence="2 3" key="2">
    <citation type="submission" date="2018-11" db="EMBL/GenBank/DDBJ databases">
        <authorList>
            <consortium name="Pathogen Informatics"/>
        </authorList>
    </citation>
    <scope>NUCLEOTIDE SEQUENCE [LARGE SCALE GENOMIC DNA]</scope>
    <source>
        <strain evidence="2 3">NST_G2</strain>
    </source>
</reference>
<dbReference type="EMBL" id="UYSU01035650">
    <property type="protein sequence ID" value="VDL96494.1"/>
    <property type="molecule type" value="Genomic_DNA"/>
</dbReference>
<evidence type="ECO:0000256" key="1">
    <source>
        <dbReference type="SAM" id="MobiDB-lite"/>
    </source>
</evidence>
<organism evidence="4">
    <name type="scientific">Schistocephalus solidus</name>
    <name type="common">Tapeworm</name>
    <dbReference type="NCBI Taxonomy" id="70667"/>
    <lineage>
        <taxon>Eukaryota</taxon>
        <taxon>Metazoa</taxon>
        <taxon>Spiralia</taxon>
        <taxon>Lophotrochozoa</taxon>
        <taxon>Platyhelminthes</taxon>
        <taxon>Cestoda</taxon>
        <taxon>Eucestoda</taxon>
        <taxon>Diphyllobothriidea</taxon>
        <taxon>Diphyllobothriidae</taxon>
        <taxon>Schistocephalus</taxon>
    </lineage>
</organism>
<protein>
    <submittedName>
        <fullName evidence="4">Plug domain-containing protein</fullName>
    </submittedName>
</protein>
<gene>
    <name evidence="2" type="ORF">SSLN_LOCUS10109</name>
</gene>
<proteinExistence type="predicted"/>
<sequence length="128" mass="12634">MAPVSTEAAATTAGRYCCRPSPQRRHAVPARSPNVEAGAGEGVSQPTGPGNTKLGGAVRFGPATAAVVNRGGRQRDGASPILCLDGATTTDLVVAAGGRYFSPNGKAATPSGQEATGAEPAPRAGHQG</sequence>
<feature type="region of interest" description="Disordered" evidence="1">
    <location>
        <begin position="1"/>
        <end position="57"/>
    </location>
</feature>
<feature type="region of interest" description="Disordered" evidence="1">
    <location>
        <begin position="101"/>
        <end position="128"/>
    </location>
</feature>
<name>A0A183T0W1_SCHSO</name>
<evidence type="ECO:0000313" key="2">
    <source>
        <dbReference type="EMBL" id="VDL96494.1"/>
    </source>
</evidence>
<accession>A0A183T0W1</accession>
<keyword evidence="3" id="KW-1185">Reference proteome</keyword>
<evidence type="ECO:0000313" key="4">
    <source>
        <dbReference type="WBParaSite" id="SSLN_0001049601-mRNA-1"/>
    </source>
</evidence>
<dbReference type="Proteomes" id="UP000275846">
    <property type="component" value="Unassembled WGS sequence"/>
</dbReference>
<evidence type="ECO:0000313" key="3">
    <source>
        <dbReference type="Proteomes" id="UP000275846"/>
    </source>
</evidence>
<dbReference type="AlphaFoldDB" id="A0A183T0W1"/>